<organism evidence="6 7">
    <name type="scientific">Novosphingobium resinovorum</name>
    <dbReference type="NCBI Taxonomy" id="158500"/>
    <lineage>
        <taxon>Bacteria</taxon>
        <taxon>Pseudomonadati</taxon>
        <taxon>Pseudomonadota</taxon>
        <taxon>Alphaproteobacteria</taxon>
        <taxon>Sphingomonadales</taxon>
        <taxon>Sphingomonadaceae</taxon>
        <taxon>Novosphingobium</taxon>
    </lineage>
</organism>
<dbReference type="EMBL" id="JFYZ01000001">
    <property type="protein sequence ID" value="EZP84271.1"/>
    <property type="molecule type" value="Genomic_DNA"/>
</dbReference>
<dbReference type="RefSeq" id="WP_036522366.1">
    <property type="nucleotide sequence ID" value="NZ_JFYZ01000001.1"/>
</dbReference>
<reference evidence="6 7" key="1">
    <citation type="submission" date="2014-03" db="EMBL/GenBank/DDBJ databases">
        <title>Whole genome sequence of Novosphingobium resinovorum KF1.</title>
        <authorList>
            <person name="Gan H.M."/>
            <person name="Gan H.Y."/>
            <person name="Chew T.H."/>
            <person name="Savka M.A."/>
        </authorList>
    </citation>
    <scope>NUCLEOTIDE SEQUENCE [LARGE SCALE GENOMIC DNA]</scope>
    <source>
        <strain evidence="6 7">KF1</strain>
    </source>
</reference>
<name>A0A031K2T2_9SPHN</name>
<dbReference type="SUPFAM" id="SSF48179">
    <property type="entry name" value="6-phosphogluconate dehydrogenase C-terminal domain-like"/>
    <property type="match status" value="1"/>
</dbReference>
<evidence type="ECO:0000256" key="3">
    <source>
        <dbReference type="PIRSR" id="PIRSR000103-1"/>
    </source>
</evidence>
<dbReference type="Proteomes" id="UP000024329">
    <property type="component" value="Unassembled WGS sequence"/>
</dbReference>
<dbReference type="AlphaFoldDB" id="A0A031K2T2"/>
<proteinExistence type="predicted"/>
<dbReference type="InterPro" id="IPR029154">
    <property type="entry name" value="HIBADH-like_NADP-bd"/>
</dbReference>
<dbReference type="PANTHER" id="PTHR22981">
    <property type="entry name" value="3-HYDROXYISOBUTYRATE DEHYDROGENASE-RELATED"/>
    <property type="match status" value="1"/>
</dbReference>
<accession>A0A031K2T2</accession>
<dbReference type="eggNOG" id="COG2084">
    <property type="taxonomic scope" value="Bacteria"/>
</dbReference>
<evidence type="ECO:0000256" key="1">
    <source>
        <dbReference type="ARBA" id="ARBA00023002"/>
    </source>
</evidence>
<keyword evidence="2" id="KW-0520">NAD</keyword>
<dbReference type="InterPro" id="IPR008927">
    <property type="entry name" value="6-PGluconate_DH-like_C_sf"/>
</dbReference>
<dbReference type="Pfam" id="PF03446">
    <property type="entry name" value="NAD_binding_2"/>
    <property type="match status" value="1"/>
</dbReference>
<dbReference type="Gene3D" id="1.10.1040.10">
    <property type="entry name" value="N-(1-d-carboxylethyl)-l-norvaline Dehydrogenase, domain 2"/>
    <property type="match status" value="1"/>
</dbReference>
<keyword evidence="1" id="KW-0560">Oxidoreductase</keyword>
<dbReference type="PIRSF" id="PIRSF000103">
    <property type="entry name" value="HIBADH"/>
    <property type="match status" value="1"/>
</dbReference>
<sequence>MAEVGFIGLGSQGAPIAMRMMTGNALTVWARRPEALATFAEKGAKVAASVADLGTACDHIGVCVVNDADVVQVCDLLLPAMRPGSVLAIHSTILPQTCEALAAQAAKRGVLLLDAPVSGGSPAAEAGTLTVMCGGREEAFARALPLLRTFGAKIVLLGPAGAGQRAKIVNNALLAANMGLAHSALAIAEGLGVDRAALADLIQASSGRSFGFEVYARLPAPPAFAHGGSLLFKDVSLLGAIAHPGNPLALAAMPFLDAAGATGESP</sequence>
<dbReference type="PANTHER" id="PTHR22981:SF7">
    <property type="entry name" value="3-HYDROXYISOBUTYRATE DEHYDROGENASE, MITOCHONDRIAL"/>
    <property type="match status" value="1"/>
</dbReference>
<evidence type="ECO:0000313" key="7">
    <source>
        <dbReference type="Proteomes" id="UP000024329"/>
    </source>
</evidence>
<evidence type="ECO:0000259" key="4">
    <source>
        <dbReference type="Pfam" id="PF03446"/>
    </source>
</evidence>
<feature type="domain" description="6-phosphogluconate dehydrogenase NADP-binding" evidence="4">
    <location>
        <begin position="3"/>
        <end position="158"/>
    </location>
</feature>
<dbReference type="InterPro" id="IPR006115">
    <property type="entry name" value="6PGDH_NADP-bd"/>
</dbReference>
<evidence type="ECO:0000259" key="5">
    <source>
        <dbReference type="Pfam" id="PF14833"/>
    </source>
</evidence>
<dbReference type="InterPro" id="IPR015815">
    <property type="entry name" value="HIBADH-related"/>
</dbReference>
<dbReference type="InterPro" id="IPR013328">
    <property type="entry name" value="6PGD_dom2"/>
</dbReference>
<evidence type="ECO:0000256" key="2">
    <source>
        <dbReference type="ARBA" id="ARBA00023027"/>
    </source>
</evidence>
<dbReference type="InterPro" id="IPR036291">
    <property type="entry name" value="NAD(P)-bd_dom_sf"/>
</dbReference>
<evidence type="ECO:0000313" key="6">
    <source>
        <dbReference type="EMBL" id="EZP84271.1"/>
    </source>
</evidence>
<protein>
    <submittedName>
        <fullName evidence="6">3-hydroxyisobutyrate dehydrogenase</fullName>
    </submittedName>
</protein>
<feature type="domain" description="3-hydroxyisobutyrate dehydrogenase-like NAD-binding" evidence="5">
    <location>
        <begin position="161"/>
        <end position="243"/>
    </location>
</feature>
<dbReference type="GO" id="GO:0016616">
    <property type="term" value="F:oxidoreductase activity, acting on the CH-OH group of donors, NAD or NADP as acceptor"/>
    <property type="evidence" value="ECO:0007669"/>
    <property type="project" value="TreeGrafter"/>
</dbReference>
<dbReference type="Gene3D" id="3.40.50.720">
    <property type="entry name" value="NAD(P)-binding Rossmann-like Domain"/>
    <property type="match status" value="1"/>
</dbReference>
<gene>
    <name evidence="6" type="ORF">BV97_00022</name>
</gene>
<feature type="active site" evidence="3">
    <location>
        <position position="167"/>
    </location>
</feature>
<dbReference type="SUPFAM" id="SSF51735">
    <property type="entry name" value="NAD(P)-binding Rossmann-fold domains"/>
    <property type="match status" value="1"/>
</dbReference>
<dbReference type="STRING" id="158500.BES08_00390"/>
<dbReference type="GO" id="GO:0050661">
    <property type="term" value="F:NADP binding"/>
    <property type="evidence" value="ECO:0007669"/>
    <property type="project" value="InterPro"/>
</dbReference>
<comment type="caution">
    <text evidence="6">The sequence shown here is derived from an EMBL/GenBank/DDBJ whole genome shotgun (WGS) entry which is preliminary data.</text>
</comment>
<dbReference type="GO" id="GO:0051287">
    <property type="term" value="F:NAD binding"/>
    <property type="evidence" value="ECO:0007669"/>
    <property type="project" value="InterPro"/>
</dbReference>
<dbReference type="Pfam" id="PF14833">
    <property type="entry name" value="NAD_binding_11"/>
    <property type="match status" value="1"/>
</dbReference>
<dbReference type="PATRIC" id="fig|158500.4.peg.24"/>